<dbReference type="InterPro" id="IPR009003">
    <property type="entry name" value="Peptidase_S1_PA"/>
</dbReference>
<dbReference type="InterPro" id="IPR043504">
    <property type="entry name" value="Peptidase_S1_PA_chymotrypsin"/>
</dbReference>
<accession>A0AAJ6YKD6</accession>
<dbReference type="GeneID" id="105363611"/>
<dbReference type="Pfam" id="PF00089">
    <property type="entry name" value="Trypsin"/>
    <property type="match status" value="1"/>
</dbReference>
<keyword evidence="2" id="KW-1185">Reference proteome</keyword>
<dbReference type="InterPro" id="IPR051333">
    <property type="entry name" value="CLIP_Serine_Protease"/>
</dbReference>
<gene>
    <name evidence="3" type="primary">LOC105363611</name>
</gene>
<name>A0AAJ6YKD6_9HYME</name>
<evidence type="ECO:0000313" key="3">
    <source>
        <dbReference type="RefSeq" id="XP_011499658.1"/>
    </source>
</evidence>
<feature type="domain" description="Peptidase S1" evidence="1">
    <location>
        <begin position="12"/>
        <end position="94"/>
    </location>
</feature>
<dbReference type="PANTHER" id="PTHR24260">
    <property type="match status" value="1"/>
</dbReference>
<dbReference type="InterPro" id="IPR001254">
    <property type="entry name" value="Trypsin_dom"/>
</dbReference>
<dbReference type="GO" id="GO:0006508">
    <property type="term" value="P:proteolysis"/>
    <property type="evidence" value="ECO:0007669"/>
    <property type="project" value="InterPro"/>
</dbReference>
<sequence>MGSLTYPMLTASTELKKVWMKISDPLACRPAIPFHIRVDQFCAYQRISVGPCIGDGGSPLININTIVGIVSIFRPCATGFPDIYTNVYMHTQFIKQSAELEDL</sequence>
<protein>
    <submittedName>
        <fullName evidence="3">Chymotrypsin-2-like</fullName>
    </submittedName>
</protein>
<dbReference type="AlphaFoldDB" id="A0AAJ6YKD6"/>
<evidence type="ECO:0000259" key="1">
    <source>
        <dbReference type="Pfam" id="PF00089"/>
    </source>
</evidence>
<dbReference type="SUPFAM" id="SSF50494">
    <property type="entry name" value="Trypsin-like serine proteases"/>
    <property type="match status" value="1"/>
</dbReference>
<proteinExistence type="predicted"/>
<dbReference type="GO" id="GO:0004252">
    <property type="term" value="F:serine-type endopeptidase activity"/>
    <property type="evidence" value="ECO:0007669"/>
    <property type="project" value="InterPro"/>
</dbReference>
<dbReference type="PANTHER" id="PTHR24260:SF138">
    <property type="entry name" value="IP10340P-RELATED"/>
    <property type="match status" value="1"/>
</dbReference>
<dbReference type="RefSeq" id="XP_011499658.1">
    <property type="nucleotide sequence ID" value="XM_011501356.1"/>
</dbReference>
<evidence type="ECO:0000313" key="2">
    <source>
        <dbReference type="Proteomes" id="UP000695007"/>
    </source>
</evidence>
<dbReference type="Gene3D" id="2.40.10.10">
    <property type="entry name" value="Trypsin-like serine proteases"/>
    <property type="match status" value="1"/>
</dbReference>
<reference evidence="3" key="1">
    <citation type="submission" date="2025-08" db="UniProtKB">
        <authorList>
            <consortium name="RefSeq"/>
        </authorList>
    </citation>
    <scope>IDENTIFICATION</scope>
</reference>
<dbReference type="KEGG" id="csol:105363611"/>
<organism evidence="2 3">
    <name type="scientific">Ceratosolen solmsi marchali</name>
    <dbReference type="NCBI Taxonomy" id="326594"/>
    <lineage>
        <taxon>Eukaryota</taxon>
        <taxon>Metazoa</taxon>
        <taxon>Ecdysozoa</taxon>
        <taxon>Arthropoda</taxon>
        <taxon>Hexapoda</taxon>
        <taxon>Insecta</taxon>
        <taxon>Pterygota</taxon>
        <taxon>Neoptera</taxon>
        <taxon>Endopterygota</taxon>
        <taxon>Hymenoptera</taxon>
        <taxon>Apocrita</taxon>
        <taxon>Proctotrupomorpha</taxon>
        <taxon>Chalcidoidea</taxon>
        <taxon>Agaonidae</taxon>
        <taxon>Agaoninae</taxon>
        <taxon>Ceratosolen</taxon>
    </lineage>
</organism>
<dbReference type="Proteomes" id="UP000695007">
    <property type="component" value="Unplaced"/>
</dbReference>